<organism evidence="1">
    <name type="scientific">bioreactor metagenome</name>
    <dbReference type="NCBI Taxonomy" id="1076179"/>
    <lineage>
        <taxon>unclassified sequences</taxon>
        <taxon>metagenomes</taxon>
        <taxon>ecological metagenomes</taxon>
    </lineage>
</organism>
<comment type="caution">
    <text evidence="1">The sequence shown here is derived from an EMBL/GenBank/DDBJ whole genome shotgun (WGS) entry which is preliminary data.</text>
</comment>
<dbReference type="AlphaFoldDB" id="A0A645BDA6"/>
<proteinExistence type="predicted"/>
<name>A0A645BDA6_9ZZZZ</name>
<protein>
    <submittedName>
        <fullName evidence="1">Uncharacterized protein</fullName>
    </submittedName>
</protein>
<gene>
    <name evidence="1" type="ORF">SDC9_108019</name>
</gene>
<evidence type="ECO:0000313" key="1">
    <source>
        <dbReference type="EMBL" id="MPM61163.1"/>
    </source>
</evidence>
<accession>A0A645BDA6</accession>
<reference evidence="1" key="1">
    <citation type="submission" date="2019-08" db="EMBL/GenBank/DDBJ databases">
        <authorList>
            <person name="Kucharzyk K."/>
            <person name="Murdoch R.W."/>
            <person name="Higgins S."/>
            <person name="Loffler F."/>
        </authorList>
    </citation>
    <scope>NUCLEOTIDE SEQUENCE</scope>
</reference>
<sequence>MHIAGGADVKAPGGVHSHQQVRIALQLAGQNDLLLVSAGEIAALLIHGLAADVVFLLHSQRIVMDGLFLQA</sequence>
<dbReference type="EMBL" id="VSSQ01018185">
    <property type="protein sequence ID" value="MPM61163.1"/>
    <property type="molecule type" value="Genomic_DNA"/>
</dbReference>